<dbReference type="RefSeq" id="XP_013321256.1">
    <property type="nucleotide sequence ID" value="XM_013465802.1"/>
</dbReference>
<evidence type="ECO:0000313" key="2">
    <source>
        <dbReference type="EMBL" id="KIW60672.1"/>
    </source>
</evidence>
<protein>
    <recommendedName>
        <fullName evidence="4">Transcription factor domain-containing protein</fullName>
    </recommendedName>
</protein>
<dbReference type="HOGENOM" id="CLU_758711_0_0_1"/>
<feature type="compositionally biased region" description="Polar residues" evidence="1">
    <location>
        <begin position="1"/>
        <end position="11"/>
    </location>
</feature>
<dbReference type="AlphaFoldDB" id="A0A0D2DEC8"/>
<dbReference type="OrthoDB" id="1919336at2759"/>
<keyword evidence="3" id="KW-1185">Reference proteome</keyword>
<dbReference type="Proteomes" id="UP000054342">
    <property type="component" value="Unassembled WGS sequence"/>
</dbReference>
<reference evidence="2 3" key="1">
    <citation type="submission" date="2015-01" db="EMBL/GenBank/DDBJ databases">
        <title>The Genome Sequence of Exophiala xenobiotica CBS118157.</title>
        <authorList>
            <consortium name="The Broad Institute Genomics Platform"/>
            <person name="Cuomo C."/>
            <person name="de Hoog S."/>
            <person name="Gorbushina A."/>
            <person name="Stielow B."/>
            <person name="Teixiera M."/>
            <person name="Abouelleil A."/>
            <person name="Chapman S.B."/>
            <person name="Priest M."/>
            <person name="Young S.K."/>
            <person name="Wortman J."/>
            <person name="Nusbaum C."/>
            <person name="Birren B."/>
        </authorList>
    </citation>
    <scope>NUCLEOTIDE SEQUENCE [LARGE SCALE GENOMIC DNA]</scope>
    <source>
        <strain evidence="2 3">CBS 118157</strain>
    </source>
</reference>
<gene>
    <name evidence="2" type="ORF">PV05_00872</name>
</gene>
<feature type="compositionally biased region" description="Polar residues" evidence="1">
    <location>
        <begin position="49"/>
        <end position="80"/>
    </location>
</feature>
<dbReference type="STRING" id="348802.A0A0D2DEC8"/>
<evidence type="ECO:0000256" key="1">
    <source>
        <dbReference type="SAM" id="MobiDB-lite"/>
    </source>
</evidence>
<accession>A0A0D2DEC8</accession>
<evidence type="ECO:0000313" key="3">
    <source>
        <dbReference type="Proteomes" id="UP000054342"/>
    </source>
</evidence>
<dbReference type="EMBL" id="KN847317">
    <property type="protein sequence ID" value="KIW60672.1"/>
    <property type="molecule type" value="Genomic_DNA"/>
</dbReference>
<name>A0A0D2DEC8_9EURO</name>
<sequence length="365" mass="40423">MMTAKQATEETNAPVYRKRKLAPKSAIPSARPPPDGIRISQASDEQEISPCTTLPTIASVANSTLTPASAPTQKSSQPKNADTVRDASREAPGTISHASHEQDWTSSHARMLDSLLKPPRELLERAARYFLDGSAILFNYFSEDELQTLFDQAYSPTECVLSRIALCQLSATAATGCQYYPEHFDEDTRKAFLAIVRVTLDDCLEAAPLCGMRVMALLCMYFTFEKRNAALAYAEMGLRIARVHRLNHLSGEAESPCWRRTVNSLVFMNCWVSATTGHLPESILLDQSHAVLFDSHQGTTVDIVQNQMVKLAILTGLILQDVYHARLVTAGTLKMYRGKLEAWLVNLPEFMQPASLLKDSTDNSL</sequence>
<dbReference type="CDD" id="cd12148">
    <property type="entry name" value="fungal_TF_MHR"/>
    <property type="match status" value="1"/>
</dbReference>
<evidence type="ECO:0008006" key="4">
    <source>
        <dbReference type="Google" id="ProtNLM"/>
    </source>
</evidence>
<proteinExistence type="predicted"/>
<feature type="region of interest" description="Disordered" evidence="1">
    <location>
        <begin position="1"/>
        <end position="105"/>
    </location>
</feature>
<organism evidence="2 3">
    <name type="scientific">Exophiala xenobiotica</name>
    <dbReference type="NCBI Taxonomy" id="348802"/>
    <lineage>
        <taxon>Eukaryota</taxon>
        <taxon>Fungi</taxon>
        <taxon>Dikarya</taxon>
        <taxon>Ascomycota</taxon>
        <taxon>Pezizomycotina</taxon>
        <taxon>Eurotiomycetes</taxon>
        <taxon>Chaetothyriomycetidae</taxon>
        <taxon>Chaetothyriales</taxon>
        <taxon>Herpotrichiellaceae</taxon>
        <taxon>Exophiala</taxon>
    </lineage>
</organism>
<dbReference type="GeneID" id="25322780"/>